<name>A0ABV6NBY4_9BACI</name>
<dbReference type="SUPFAM" id="SSF47413">
    <property type="entry name" value="lambda repressor-like DNA-binding domains"/>
    <property type="match status" value="1"/>
</dbReference>
<dbReference type="PROSITE" id="PS50932">
    <property type="entry name" value="HTH_LACI_2"/>
    <property type="match status" value="1"/>
</dbReference>
<organism evidence="5 6">
    <name type="scientific">Halalkalibacter alkalisediminis</name>
    <dbReference type="NCBI Taxonomy" id="935616"/>
    <lineage>
        <taxon>Bacteria</taxon>
        <taxon>Bacillati</taxon>
        <taxon>Bacillota</taxon>
        <taxon>Bacilli</taxon>
        <taxon>Bacillales</taxon>
        <taxon>Bacillaceae</taxon>
        <taxon>Halalkalibacter</taxon>
    </lineage>
</organism>
<evidence type="ECO:0000313" key="5">
    <source>
        <dbReference type="EMBL" id="MFC0558301.1"/>
    </source>
</evidence>
<comment type="caution">
    <text evidence="5">The sequence shown here is derived from an EMBL/GenBank/DDBJ whole genome shotgun (WGS) entry which is preliminary data.</text>
</comment>
<dbReference type="PROSITE" id="PS00356">
    <property type="entry name" value="HTH_LACI_1"/>
    <property type="match status" value="1"/>
</dbReference>
<dbReference type="RefSeq" id="WP_273841018.1">
    <property type="nucleotide sequence ID" value="NZ_JAQQWT010000003.1"/>
</dbReference>
<evidence type="ECO:0000313" key="6">
    <source>
        <dbReference type="Proteomes" id="UP001589833"/>
    </source>
</evidence>
<gene>
    <name evidence="5" type="ORF">ACFFH4_04465</name>
</gene>
<proteinExistence type="predicted"/>
<evidence type="ECO:0000256" key="3">
    <source>
        <dbReference type="ARBA" id="ARBA00023163"/>
    </source>
</evidence>
<dbReference type="SUPFAM" id="SSF53822">
    <property type="entry name" value="Periplasmic binding protein-like I"/>
    <property type="match status" value="1"/>
</dbReference>
<accession>A0ABV6NBY4</accession>
<dbReference type="Proteomes" id="UP001589833">
    <property type="component" value="Unassembled WGS sequence"/>
</dbReference>
<dbReference type="Gene3D" id="1.10.260.40">
    <property type="entry name" value="lambda repressor-like DNA-binding domains"/>
    <property type="match status" value="1"/>
</dbReference>
<dbReference type="PANTHER" id="PTHR30146:SF109">
    <property type="entry name" value="HTH-TYPE TRANSCRIPTIONAL REGULATOR GALS"/>
    <property type="match status" value="1"/>
</dbReference>
<evidence type="ECO:0000259" key="4">
    <source>
        <dbReference type="PROSITE" id="PS50932"/>
    </source>
</evidence>
<dbReference type="EMBL" id="JBHLTR010000004">
    <property type="protein sequence ID" value="MFC0558301.1"/>
    <property type="molecule type" value="Genomic_DNA"/>
</dbReference>
<dbReference type="InterPro" id="IPR010982">
    <property type="entry name" value="Lambda_DNA-bd_dom_sf"/>
</dbReference>
<dbReference type="InterPro" id="IPR028082">
    <property type="entry name" value="Peripla_BP_I"/>
</dbReference>
<reference evidence="5 6" key="1">
    <citation type="submission" date="2024-09" db="EMBL/GenBank/DDBJ databases">
        <authorList>
            <person name="Sun Q."/>
            <person name="Mori K."/>
        </authorList>
    </citation>
    <scope>NUCLEOTIDE SEQUENCE [LARGE SCALE GENOMIC DNA]</scope>
    <source>
        <strain evidence="5 6">NCAIM B.02301</strain>
    </source>
</reference>
<dbReference type="PANTHER" id="PTHR30146">
    <property type="entry name" value="LACI-RELATED TRANSCRIPTIONAL REPRESSOR"/>
    <property type="match status" value="1"/>
</dbReference>
<keyword evidence="1" id="KW-0805">Transcription regulation</keyword>
<keyword evidence="3" id="KW-0804">Transcription</keyword>
<evidence type="ECO:0000256" key="1">
    <source>
        <dbReference type="ARBA" id="ARBA00023015"/>
    </source>
</evidence>
<keyword evidence="6" id="KW-1185">Reference proteome</keyword>
<keyword evidence="2 5" id="KW-0238">DNA-binding</keyword>
<dbReference type="Gene3D" id="3.40.50.2300">
    <property type="match status" value="2"/>
</dbReference>
<feature type="domain" description="HTH lacI-type" evidence="4">
    <location>
        <begin position="3"/>
        <end position="57"/>
    </location>
</feature>
<dbReference type="Pfam" id="PF00356">
    <property type="entry name" value="LacI"/>
    <property type="match status" value="1"/>
</dbReference>
<dbReference type="InterPro" id="IPR000843">
    <property type="entry name" value="HTH_LacI"/>
</dbReference>
<protein>
    <submittedName>
        <fullName evidence="5">LacI family DNA-binding transcriptional regulator</fullName>
    </submittedName>
</protein>
<dbReference type="InterPro" id="IPR046335">
    <property type="entry name" value="LacI/GalR-like_sensor"/>
</dbReference>
<sequence>MSVTIKDIAKQAGVSYSTVSKALRDSPLVKKPTKTKIMKIAEELGYQPNVAARSLVQKKSFTVGVVWPSVERVAPSILITQINDLLEAHSYTTLLSINKIESAISTFNRFQVDAILVFGENENDLTNSKIQSTVPILYYGVQEDLRFPTIDVNRRLAIKLATKYLQDIGHKQIAFIGDLSNFDPLQKDKLIGFLEAMNVEHASDLPDMIIPTNGLEVHDGYLAAKNLLTKQSSITAIISGSYDLTRGILRATTELSLKIPEDLSIISYDNIPQSENLEIQLTTVGVPITRIAQRISETLLTIIEGETVQHSIILEPELNTLDSCAPLSNNHESS</sequence>
<evidence type="ECO:0000256" key="2">
    <source>
        <dbReference type="ARBA" id="ARBA00023125"/>
    </source>
</evidence>
<dbReference type="Pfam" id="PF13377">
    <property type="entry name" value="Peripla_BP_3"/>
    <property type="match status" value="1"/>
</dbReference>
<dbReference type="CDD" id="cd01392">
    <property type="entry name" value="HTH_LacI"/>
    <property type="match status" value="1"/>
</dbReference>
<dbReference type="SMART" id="SM00354">
    <property type="entry name" value="HTH_LACI"/>
    <property type="match status" value="1"/>
</dbReference>
<dbReference type="GO" id="GO:0003677">
    <property type="term" value="F:DNA binding"/>
    <property type="evidence" value="ECO:0007669"/>
    <property type="project" value="UniProtKB-KW"/>
</dbReference>